<dbReference type="eggNOG" id="KOG1462">
    <property type="taxonomic scope" value="Eukaryota"/>
</dbReference>
<dbReference type="HOGENOM" id="CLU_016743_1_0_1"/>
<dbReference type="CDD" id="cd04652">
    <property type="entry name" value="LbH_eIF2B_gamma_C"/>
    <property type="match status" value="1"/>
</dbReference>
<keyword evidence="5" id="KW-0648">Protein biosynthesis</keyword>
<dbReference type="RefSeq" id="XP_007681622.1">
    <property type="nucleotide sequence ID" value="XM_007683432.1"/>
</dbReference>
<name>M2MX18_BAUPA</name>
<dbReference type="GO" id="GO:0002183">
    <property type="term" value="P:cytoplasmic translational initiation"/>
    <property type="evidence" value="ECO:0007669"/>
    <property type="project" value="TreeGrafter"/>
</dbReference>
<feature type="domain" description="EIF2B subunit epsilon/gamma LbH" evidence="10">
    <location>
        <begin position="400"/>
        <end position="472"/>
    </location>
</feature>
<dbReference type="OrthoDB" id="10250549at2759"/>
<dbReference type="GO" id="GO:0003743">
    <property type="term" value="F:translation initiation factor activity"/>
    <property type="evidence" value="ECO:0007669"/>
    <property type="project" value="UniProtKB-KW"/>
</dbReference>
<evidence type="ECO:0000256" key="5">
    <source>
        <dbReference type="ARBA" id="ARBA00022917"/>
    </source>
</evidence>
<feature type="region of interest" description="Disordered" evidence="9">
    <location>
        <begin position="476"/>
        <end position="510"/>
    </location>
</feature>
<dbReference type="Gene3D" id="2.160.10.10">
    <property type="entry name" value="Hexapeptide repeat proteins"/>
    <property type="match status" value="1"/>
</dbReference>
<reference evidence="11 12" key="1">
    <citation type="journal article" date="2012" name="PLoS Pathog.">
        <title>Diverse lifestyles and strategies of plant pathogenesis encoded in the genomes of eighteen Dothideomycetes fungi.</title>
        <authorList>
            <person name="Ohm R.A."/>
            <person name="Feau N."/>
            <person name="Henrissat B."/>
            <person name="Schoch C.L."/>
            <person name="Horwitz B.A."/>
            <person name="Barry K.W."/>
            <person name="Condon B.J."/>
            <person name="Copeland A.C."/>
            <person name="Dhillon B."/>
            <person name="Glaser F."/>
            <person name="Hesse C.N."/>
            <person name="Kosti I."/>
            <person name="LaButti K."/>
            <person name="Lindquist E.A."/>
            <person name="Lucas S."/>
            <person name="Salamov A.A."/>
            <person name="Bradshaw R.E."/>
            <person name="Ciuffetti L."/>
            <person name="Hamelin R.C."/>
            <person name="Kema G.H.J."/>
            <person name="Lawrence C."/>
            <person name="Scott J.A."/>
            <person name="Spatafora J.W."/>
            <person name="Turgeon B.G."/>
            <person name="de Wit P.J.G.M."/>
            <person name="Zhong S."/>
            <person name="Goodwin S.B."/>
            <person name="Grigoriev I.V."/>
        </authorList>
    </citation>
    <scope>NUCLEOTIDE SEQUENCE [LARGE SCALE GENOMIC DNA]</scope>
    <source>
        <strain evidence="11 12">UAMH 10762</strain>
    </source>
</reference>
<dbReference type="InterPro" id="IPR056764">
    <property type="entry name" value="LbH_EIF2B3/5"/>
</dbReference>
<dbReference type="GO" id="GO:0005851">
    <property type="term" value="C:eukaryotic translation initiation factor 2B complex"/>
    <property type="evidence" value="ECO:0007669"/>
    <property type="project" value="TreeGrafter"/>
</dbReference>
<evidence type="ECO:0000256" key="2">
    <source>
        <dbReference type="ARBA" id="ARBA00007878"/>
    </source>
</evidence>
<proteinExistence type="inferred from homology"/>
<evidence type="ECO:0000256" key="8">
    <source>
        <dbReference type="ARBA" id="ARBA00046432"/>
    </source>
</evidence>
<dbReference type="SUPFAM" id="SSF53448">
    <property type="entry name" value="Nucleotide-diphospho-sugar transferases"/>
    <property type="match status" value="1"/>
</dbReference>
<feature type="region of interest" description="Disordered" evidence="9">
    <location>
        <begin position="525"/>
        <end position="552"/>
    </location>
</feature>
<evidence type="ECO:0000256" key="6">
    <source>
        <dbReference type="ARBA" id="ARBA00044196"/>
    </source>
</evidence>
<dbReference type="InterPro" id="IPR029044">
    <property type="entry name" value="Nucleotide-diphossugar_trans"/>
</dbReference>
<dbReference type="AlphaFoldDB" id="M2MX18"/>
<dbReference type="Pfam" id="PF25084">
    <property type="entry name" value="LbH_EIF2B"/>
    <property type="match status" value="1"/>
</dbReference>
<dbReference type="GeneID" id="19109226"/>
<feature type="compositionally biased region" description="Acidic residues" evidence="9">
    <location>
        <begin position="532"/>
        <end position="546"/>
    </location>
</feature>
<organism evidence="11 12">
    <name type="scientific">Baudoinia panamericana (strain UAMH 10762)</name>
    <name type="common">Angels' share fungus</name>
    <name type="synonym">Baudoinia compniacensis (strain UAMH 10762)</name>
    <dbReference type="NCBI Taxonomy" id="717646"/>
    <lineage>
        <taxon>Eukaryota</taxon>
        <taxon>Fungi</taxon>
        <taxon>Dikarya</taxon>
        <taxon>Ascomycota</taxon>
        <taxon>Pezizomycotina</taxon>
        <taxon>Dothideomycetes</taxon>
        <taxon>Dothideomycetidae</taxon>
        <taxon>Mycosphaerellales</taxon>
        <taxon>Teratosphaeriaceae</taxon>
        <taxon>Baudoinia</taxon>
    </lineage>
</organism>
<feature type="region of interest" description="Disordered" evidence="9">
    <location>
        <begin position="295"/>
        <end position="343"/>
    </location>
</feature>
<comment type="similarity">
    <text evidence="2">Belongs to the eIF-2B gamma/epsilon subunits family.</text>
</comment>
<dbReference type="EMBL" id="KB445564">
    <property type="protein sequence ID" value="EMC91184.1"/>
    <property type="molecule type" value="Genomic_DNA"/>
</dbReference>
<keyword evidence="12" id="KW-1185">Reference proteome</keyword>
<dbReference type="OMA" id="NCVINPK"/>
<evidence type="ECO:0000313" key="11">
    <source>
        <dbReference type="EMBL" id="EMC91184.1"/>
    </source>
</evidence>
<gene>
    <name evidence="11" type="ORF">BAUCODRAFT_152471</name>
</gene>
<comment type="subcellular location">
    <subcellularLocation>
        <location evidence="1">Cytoplasm</location>
        <location evidence="1">Cytosol</location>
    </subcellularLocation>
</comment>
<dbReference type="Proteomes" id="UP000011761">
    <property type="component" value="Unassembled WGS sequence"/>
</dbReference>
<evidence type="ECO:0000256" key="1">
    <source>
        <dbReference type="ARBA" id="ARBA00004514"/>
    </source>
</evidence>
<feature type="compositionally biased region" description="Polar residues" evidence="9">
    <location>
        <begin position="304"/>
        <end position="322"/>
    </location>
</feature>
<comment type="subunit">
    <text evidence="8">Component of the translation initiation factor 2B (eIF2B) complex which is a heterodecamer of two sets of five different subunits: alpha, beta, gamma, delta and epsilon. Subunits alpha, beta and delta comprise a regulatory subcomplex and subunits epsilon and gamma comprise a catalytic subcomplex. Within the complex, the hexameric regulatory complex resides at the center, with the two heterodimeric catalytic subcomplexes bound on opposite sides.</text>
</comment>
<evidence type="ECO:0000259" key="10">
    <source>
        <dbReference type="Pfam" id="PF25084"/>
    </source>
</evidence>
<dbReference type="Gene3D" id="3.90.550.10">
    <property type="entry name" value="Spore Coat Polysaccharide Biosynthesis Protein SpsA, Chain A"/>
    <property type="match status" value="1"/>
</dbReference>
<evidence type="ECO:0000313" key="12">
    <source>
        <dbReference type="Proteomes" id="UP000011761"/>
    </source>
</evidence>
<dbReference type="PANTHER" id="PTHR45989">
    <property type="entry name" value="TRANSLATION INITIATION FACTOR EIF-2B SUBUNIT GAMMA"/>
    <property type="match status" value="1"/>
</dbReference>
<evidence type="ECO:0000256" key="9">
    <source>
        <dbReference type="SAM" id="MobiDB-lite"/>
    </source>
</evidence>
<dbReference type="InterPro" id="IPR051960">
    <property type="entry name" value="eIF2B_gamma"/>
</dbReference>
<dbReference type="STRING" id="717646.M2MX18"/>
<dbReference type="GO" id="GO:0005085">
    <property type="term" value="F:guanyl-nucleotide exchange factor activity"/>
    <property type="evidence" value="ECO:0007669"/>
    <property type="project" value="TreeGrafter"/>
</dbReference>
<accession>M2MX18</accession>
<keyword evidence="4" id="KW-0396">Initiation factor</keyword>
<evidence type="ECO:0000256" key="4">
    <source>
        <dbReference type="ARBA" id="ARBA00022540"/>
    </source>
</evidence>
<protein>
    <recommendedName>
        <fullName evidence="6">Translation initiation factor eIF2B subunit gamma</fullName>
    </recommendedName>
    <alternativeName>
        <fullName evidence="7">eIF2B GDP-GTP exchange factor subunit gamma</fullName>
    </alternativeName>
</protein>
<sequence>MPHATLPSPGLQALVFCGPGLSLNTFTSSPSDFPKALIPIANRPMVWYPLDWCYRCGITNIIIITPPESVEPLQGAFATHPALTSLPNPKPEIIAPKGLEQTSGTGDVLRCKEVLDVIDGDFVVLPCDLVSELDGSHLVQQWLTLNSSNAGRKGGLVVYYPTYGLEGISNKKDETDFVVTAALPPPAVSPAQASLRPYIEQAMIAMPTDTLNDTLEDNKQHLPLRHLLLQRHGRVKMRTKHRDAHVYIFPRWVKDFVATNERFDSISEDVLGWWAKAGWQEGLAEKLGLSEILSDNRPADDDINGSSSLDEIDPSTLSSTMSAPPVQPPSTFATRVGTSMPSPPKPVTVPPLLAYIQPSPSPLIRRVDTAPLLSSISLYLARQPSTRPLTYEHKIHPSATIGQQSRVSQEDSLIGENVKVGTRCSVKESVIGANCEIGNNVRIFKSVLMDGCVVGDGVQLTGCIVGRRARIEGVKTAEAEPADETAEKPKRRKGGADDDEERTKLTDCEVAPSFVVEAGTEAKGETLKAFDADDMGDLDDDEDEGGGGDINL</sequence>
<dbReference type="PANTHER" id="PTHR45989:SF1">
    <property type="entry name" value="TRANSLATION INITIATION FACTOR EIF-2B SUBUNIT GAMMA"/>
    <property type="match status" value="1"/>
</dbReference>
<evidence type="ECO:0000256" key="3">
    <source>
        <dbReference type="ARBA" id="ARBA00022490"/>
    </source>
</evidence>
<dbReference type="GO" id="GO:0005829">
    <property type="term" value="C:cytosol"/>
    <property type="evidence" value="ECO:0007669"/>
    <property type="project" value="UniProtKB-SubCell"/>
</dbReference>
<keyword evidence="3" id="KW-0963">Cytoplasm</keyword>
<dbReference type="KEGG" id="bcom:BAUCODRAFT_152471"/>
<evidence type="ECO:0000256" key="7">
    <source>
        <dbReference type="ARBA" id="ARBA00044229"/>
    </source>
</evidence>